<gene>
    <name evidence="2" type="ORF">SAMN05216334_102214</name>
</gene>
<keyword evidence="1" id="KW-0812">Transmembrane</keyword>
<dbReference type="EMBL" id="FNUX01000002">
    <property type="protein sequence ID" value="SEF50352.1"/>
    <property type="molecule type" value="Genomic_DNA"/>
</dbReference>
<reference evidence="2 3" key="1">
    <citation type="submission" date="2016-10" db="EMBL/GenBank/DDBJ databases">
        <authorList>
            <person name="de Groot N.N."/>
        </authorList>
    </citation>
    <scope>NUCLEOTIDE SEQUENCE [LARGE SCALE GENOMIC DNA]</scope>
    <source>
        <strain evidence="2 3">Nm13</strain>
    </source>
</reference>
<keyword evidence="1" id="KW-1133">Transmembrane helix</keyword>
<sequence length="181" mass="19958">MQFHVSSQGDGSETYPKGFRGGTCTIESETLLIGYSAYFIPHDYKVPDDALSAMSVPILCGKVPSPGLLSITIDLLHPVSMREQPVALSLFKEIGGAPAQSLLSIPARNYQSGIIYQDIRIDEPGEYVIRLSGVDEHQADFTLEIPITVGTKWYEPFVQFWPLLLLSAVAVFLSNLKRIID</sequence>
<feature type="transmembrane region" description="Helical" evidence="1">
    <location>
        <begin position="157"/>
        <end position="176"/>
    </location>
</feature>
<proteinExistence type="predicted"/>
<evidence type="ECO:0000256" key="1">
    <source>
        <dbReference type="SAM" id="Phobius"/>
    </source>
</evidence>
<protein>
    <submittedName>
        <fullName evidence="2">Uncharacterized protein</fullName>
    </submittedName>
</protein>
<organism evidence="2 3">
    <name type="scientific">Nitrosomonas ureae</name>
    <dbReference type="NCBI Taxonomy" id="44577"/>
    <lineage>
        <taxon>Bacteria</taxon>
        <taxon>Pseudomonadati</taxon>
        <taxon>Pseudomonadota</taxon>
        <taxon>Betaproteobacteria</taxon>
        <taxon>Nitrosomonadales</taxon>
        <taxon>Nitrosomonadaceae</taxon>
        <taxon>Nitrosomonas</taxon>
    </lineage>
</organism>
<dbReference type="AlphaFoldDB" id="A0A1H5SIB1"/>
<dbReference type="RefSeq" id="WP_258039243.1">
    <property type="nucleotide sequence ID" value="NZ_FNUX01000002.1"/>
</dbReference>
<accession>A0A1H5SIB1</accession>
<evidence type="ECO:0000313" key="3">
    <source>
        <dbReference type="Proteomes" id="UP000236753"/>
    </source>
</evidence>
<keyword evidence="1" id="KW-0472">Membrane</keyword>
<dbReference type="Proteomes" id="UP000236753">
    <property type="component" value="Unassembled WGS sequence"/>
</dbReference>
<evidence type="ECO:0000313" key="2">
    <source>
        <dbReference type="EMBL" id="SEF50352.1"/>
    </source>
</evidence>
<name>A0A1H5SIB1_9PROT</name>